<accession>A0A3M7QLA3</accession>
<evidence type="ECO:0000313" key="1">
    <source>
        <dbReference type="EMBL" id="RNA11738.1"/>
    </source>
</evidence>
<dbReference type="Proteomes" id="UP000276133">
    <property type="component" value="Unassembled WGS sequence"/>
</dbReference>
<proteinExistence type="predicted"/>
<dbReference type="EMBL" id="REGN01005873">
    <property type="protein sequence ID" value="RNA11738.1"/>
    <property type="molecule type" value="Genomic_DNA"/>
</dbReference>
<reference evidence="1 2" key="1">
    <citation type="journal article" date="2018" name="Sci. Rep.">
        <title>Genomic signatures of local adaptation to the degree of environmental predictability in rotifers.</title>
        <authorList>
            <person name="Franch-Gras L."/>
            <person name="Hahn C."/>
            <person name="Garcia-Roger E.M."/>
            <person name="Carmona M.J."/>
            <person name="Serra M."/>
            <person name="Gomez A."/>
        </authorList>
    </citation>
    <scope>NUCLEOTIDE SEQUENCE [LARGE SCALE GENOMIC DNA]</scope>
    <source>
        <strain evidence="1">HYR1</strain>
    </source>
</reference>
<evidence type="ECO:0000313" key="2">
    <source>
        <dbReference type="Proteomes" id="UP000276133"/>
    </source>
</evidence>
<dbReference type="AlphaFoldDB" id="A0A3M7QLA3"/>
<comment type="caution">
    <text evidence="1">The sequence shown here is derived from an EMBL/GenBank/DDBJ whole genome shotgun (WGS) entry which is preliminary data.</text>
</comment>
<keyword evidence="2" id="KW-1185">Reference proteome</keyword>
<gene>
    <name evidence="1" type="ORF">BpHYR1_037817</name>
</gene>
<protein>
    <submittedName>
        <fullName evidence="1">Uncharacterized protein</fullName>
    </submittedName>
</protein>
<organism evidence="1 2">
    <name type="scientific">Brachionus plicatilis</name>
    <name type="common">Marine rotifer</name>
    <name type="synonym">Brachionus muelleri</name>
    <dbReference type="NCBI Taxonomy" id="10195"/>
    <lineage>
        <taxon>Eukaryota</taxon>
        <taxon>Metazoa</taxon>
        <taxon>Spiralia</taxon>
        <taxon>Gnathifera</taxon>
        <taxon>Rotifera</taxon>
        <taxon>Eurotatoria</taxon>
        <taxon>Monogononta</taxon>
        <taxon>Pseudotrocha</taxon>
        <taxon>Ploima</taxon>
        <taxon>Brachionidae</taxon>
        <taxon>Brachionus</taxon>
    </lineage>
</organism>
<sequence>MPIEVTIQATCVFRTIYQSLLFNYQLFCSSIFSAFNSNRLASDDLLVEFFRFYLFSQTDVAQSISTSFEKFGSNQAIE</sequence>
<name>A0A3M7QLA3_BRAPC</name>